<evidence type="ECO:0000256" key="8">
    <source>
        <dbReference type="ARBA" id="ARBA00035585"/>
    </source>
</evidence>
<keyword evidence="10" id="KW-0915">Sodium</keyword>
<dbReference type="KEGG" id="scad:DN051_23170"/>
<dbReference type="EMBL" id="CP030073">
    <property type="protein sequence ID" value="AWW39200.1"/>
    <property type="molecule type" value="Genomic_DNA"/>
</dbReference>
<keyword evidence="6 10" id="KW-0407">Ion channel</keyword>
<organism evidence="11 12">
    <name type="scientific">Streptomyces cadmiisoli</name>
    <dbReference type="NCBI Taxonomy" id="2184053"/>
    <lineage>
        <taxon>Bacteria</taxon>
        <taxon>Bacillati</taxon>
        <taxon>Actinomycetota</taxon>
        <taxon>Actinomycetes</taxon>
        <taxon>Kitasatosporales</taxon>
        <taxon>Streptomycetaceae</taxon>
        <taxon>Streptomyces</taxon>
        <taxon>Streptomyces aurantiacus group</taxon>
    </lineage>
</organism>
<keyword evidence="10" id="KW-0813">Transport</keyword>
<dbReference type="RefSeq" id="WP_053760298.1">
    <property type="nucleotide sequence ID" value="NZ_CP030073.1"/>
</dbReference>
<comment type="catalytic activity">
    <reaction evidence="8">
        <text>fluoride(in) = fluoride(out)</text>
        <dbReference type="Rhea" id="RHEA:76159"/>
        <dbReference type="ChEBI" id="CHEBI:17051"/>
    </reaction>
    <physiologicalReaction direction="left-to-right" evidence="8">
        <dbReference type="Rhea" id="RHEA:76160"/>
    </physiologicalReaction>
</comment>
<accession>A0A2Z4J2H5</accession>
<feature type="binding site" evidence="10">
    <location>
        <position position="74"/>
    </location>
    <ligand>
        <name>Na(+)</name>
        <dbReference type="ChEBI" id="CHEBI:29101"/>
        <note>structural</note>
    </ligand>
</feature>
<protein>
    <recommendedName>
        <fullName evidence="10">Fluoride-specific ion channel FluC</fullName>
    </recommendedName>
</protein>
<reference evidence="11 12" key="1">
    <citation type="journal article" date="2019" name="Int. J. Syst. Evol. Microbiol.">
        <title>Streptomyces cadmiisoli sp. nov., a novel actinomycete isolated from cadmium-contaminated soil.</title>
        <authorList>
            <person name="Li K."/>
            <person name="Tang X."/>
            <person name="Zhao J."/>
            <person name="Guo Y."/>
            <person name="Tang Y."/>
            <person name="Gao J."/>
        </authorList>
    </citation>
    <scope>NUCLEOTIDE SEQUENCE [LARGE SCALE GENOMIC DNA]</scope>
    <source>
        <strain evidence="11 12">ZFG47</strain>
    </source>
</reference>
<keyword evidence="12" id="KW-1185">Reference proteome</keyword>
<keyword evidence="2 10" id="KW-1003">Cell membrane</keyword>
<evidence type="ECO:0000313" key="11">
    <source>
        <dbReference type="EMBL" id="AWW39200.1"/>
    </source>
</evidence>
<proteinExistence type="inferred from homology"/>
<feature type="transmembrane region" description="Helical" evidence="10">
    <location>
        <begin position="33"/>
        <end position="52"/>
    </location>
</feature>
<dbReference type="GO" id="GO:0140114">
    <property type="term" value="P:cellular detoxification of fluoride"/>
    <property type="evidence" value="ECO:0007669"/>
    <property type="project" value="UniProtKB-UniRule"/>
</dbReference>
<dbReference type="InterPro" id="IPR003691">
    <property type="entry name" value="FluC"/>
</dbReference>
<evidence type="ECO:0000256" key="3">
    <source>
        <dbReference type="ARBA" id="ARBA00022692"/>
    </source>
</evidence>
<dbReference type="HAMAP" id="MF_00454">
    <property type="entry name" value="FluC"/>
    <property type="match status" value="1"/>
</dbReference>
<sequence>MITLLGVAAAAALGALARYVLDQYVQYRRPGPFPLGTWLINVSGSFVLGLLVGLGSRHVLSEQIVAIAGVGFCGGYTTFSTFSYELVRLCERGMVRKALFYGASSLAAGLCTAAAGFAVSTL</sequence>
<evidence type="ECO:0000313" key="12">
    <source>
        <dbReference type="Proteomes" id="UP000249616"/>
    </source>
</evidence>
<evidence type="ECO:0000256" key="9">
    <source>
        <dbReference type="ARBA" id="ARBA00049940"/>
    </source>
</evidence>
<evidence type="ECO:0000256" key="6">
    <source>
        <dbReference type="ARBA" id="ARBA00023303"/>
    </source>
</evidence>
<feature type="transmembrane region" description="Helical" evidence="10">
    <location>
        <begin position="64"/>
        <end position="86"/>
    </location>
</feature>
<comment type="function">
    <text evidence="9 10">Fluoride-specific ion channel. Important for reducing fluoride concentration in the cell, thus reducing its toxicity.</text>
</comment>
<comment type="subcellular location">
    <subcellularLocation>
        <location evidence="1 10">Cell membrane</location>
        <topology evidence="1 10">Multi-pass membrane protein</topology>
    </subcellularLocation>
</comment>
<evidence type="ECO:0000256" key="4">
    <source>
        <dbReference type="ARBA" id="ARBA00022989"/>
    </source>
</evidence>
<evidence type="ECO:0000256" key="5">
    <source>
        <dbReference type="ARBA" id="ARBA00023136"/>
    </source>
</evidence>
<dbReference type="Proteomes" id="UP000249616">
    <property type="component" value="Chromosome"/>
</dbReference>
<dbReference type="PANTHER" id="PTHR28259">
    <property type="entry name" value="FLUORIDE EXPORT PROTEIN 1-RELATED"/>
    <property type="match status" value="1"/>
</dbReference>
<comment type="activity regulation">
    <text evidence="10">Na(+) is not transported, but it plays an essential structural role and its presence is essential for fluoride channel function.</text>
</comment>
<dbReference type="GO" id="GO:0005886">
    <property type="term" value="C:plasma membrane"/>
    <property type="evidence" value="ECO:0007669"/>
    <property type="project" value="UniProtKB-SubCell"/>
</dbReference>
<keyword evidence="3 10" id="KW-0812">Transmembrane</keyword>
<name>A0A2Z4J2H5_9ACTN</name>
<dbReference type="NCBIfam" id="TIGR00494">
    <property type="entry name" value="crcB"/>
    <property type="match status" value="1"/>
</dbReference>
<feature type="transmembrane region" description="Helical" evidence="10">
    <location>
        <begin position="98"/>
        <end position="119"/>
    </location>
</feature>
<gene>
    <name evidence="10 11" type="primary">crcB</name>
    <name evidence="10" type="synonym">fluC</name>
    <name evidence="11" type="ORF">DN051_23170</name>
</gene>
<dbReference type="GO" id="GO:0062054">
    <property type="term" value="F:fluoride channel activity"/>
    <property type="evidence" value="ECO:0007669"/>
    <property type="project" value="UniProtKB-UniRule"/>
</dbReference>
<feature type="binding site" evidence="10">
    <location>
        <position position="77"/>
    </location>
    <ligand>
        <name>Na(+)</name>
        <dbReference type="ChEBI" id="CHEBI:29101"/>
        <note>structural</note>
    </ligand>
</feature>
<evidence type="ECO:0000256" key="7">
    <source>
        <dbReference type="ARBA" id="ARBA00035120"/>
    </source>
</evidence>
<dbReference type="PANTHER" id="PTHR28259:SF1">
    <property type="entry name" value="FLUORIDE EXPORT PROTEIN 1-RELATED"/>
    <property type="match status" value="1"/>
</dbReference>
<keyword evidence="5 10" id="KW-0472">Membrane</keyword>
<comment type="similarity">
    <text evidence="7 10">Belongs to the fluoride channel Fluc/FEX (TC 1.A.43) family.</text>
</comment>
<keyword evidence="4 10" id="KW-1133">Transmembrane helix</keyword>
<evidence type="ECO:0000256" key="1">
    <source>
        <dbReference type="ARBA" id="ARBA00004651"/>
    </source>
</evidence>
<dbReference type="GO" id="GO:0046872">
    <property type="term" value="F:metal ion binding"/>
    <property type="evidence" value="ECO:0007669"/>
    <property type="project" value="UniProtKB-KW"/>
</dbReference>
<evidence type="ECO:0000256" key="2">
    <source>
        <dbReference type="ARBA" id="ARBA00022475"/>
    </source>
</evidence>
<dbReference type="Pfam" id="PF02537">
    <property type="entry name" value="CRCB"/>
    <property type="match status" value="1"/>
</dbReference>
<dbReference type="AlphaFoldDB" id="A0A2Z4J2H5"/>
<keyword evidence="10" id="KW-0406">Ion transport</keyword>
<evidence type="ECO:0000256" key="10">
    <source>
        <dbReference type="HAMAP-Rule" id="MF_00454"/>
    </source>
</evidence>
<keyword evidence="10" id="KW-0479">Metal-binding</keyword>